<sequence length="446" mass="49181">MKKINIKFWFVGLILVSFLSCSDNETETLFPDAPANRAAQRNAELLDLLLSQPNGFKGVYFTKNDEFGGFTYYLRFNADGTVDMTSDFDTETAVESSSYEVRLGTTTELVFTTRNHIQKVSDPSYQPLIGTGFKGTSVFQYFTNDNGTITLRDIRNRDSGTLVLTPANFSNFETESVASVETSLANRDAFINSTAVTAFPFLSVEAGGNLTEFALNYDGVRLFANPTKFNDDGSIADEEFGIAFTEDGLIISPALDVDGVLINEFTFDGSSGFEYVATKEGVTAKIGYGNAPVTPLDAYAFGVRATAGVFNMDERFKSSTAFNNFYDAFAEFLLNTYSVVVGNVVFWDLNNGGQPYIEFITNAGRFWWDLDFEVTNGIVVFTPTGNTNASAGVTAIFQPLLDAFIGAPSGYYLLNTGTYLNFSNRTYSMINVDDPTMTINYWDFSY</sequence>
<feature type="signal peptide" evidence="1">
    <location>
        <begin position="1"/>
        <end position="22"/>
    </location>
</feature>
<keyword evidence="3" id="KW-1185">Reference proteome</keyword>
<comment type="caution">
    <text evidence="2">The sequence shown here is derived from an EMBL/GenBank/DDBJ whole genome shotgun (WGS) entry which is preliminary data.</text>
</comment>
<evidence type="ECO:0000256" key="1">
    <source>
        <dbReference type="SAM" id="SignalP"/>
    </source>
</evidence>
<dbReference type="RefSeq" id="WP_169677054.1">
    <property type="nucleotide sequence ID" value="NZ_JABBHF010000015.1"/>
</dbReference>
<feature type="chain" id="PRO_5047111608" evidence="1">
    <location>
        <begin position="23"/>
        <end position="446"/>
    </location>
</feature>
<dbReference type="InterPro" id="IPR025396">
    <property type="entry name" value="DUF4302"/>
</dbReference>
<keyword evidence="1" id="KW-0732">Signal</keyword>
<dbReference type="Pfam" id="PF14135">
    <property type="entry name" value="DUF4302"/>
    <property type="match status" value="1"/>
</dbReference>
<name>A0ABX1S4T5_9FLAO</name>
<gene>
    <name evidence="2" type="ORF">HHX25_19845</name>
</gene>
<evidence type="ECO:0000313" key="3">
    <source>
        <dbReference type="Proteomes" id="UP000746690"/>
    </source>
</evidence>
<organism evidence="2 3">
    <name type="scientific">Flavivirga algicola</name>
    <dbReference type="NCBI Taxonomy" id="2729136"/>
    <lineage>
        <taxon>Bacteria</taxon>
        <taxon>Pseudomonadati</taxon>
        <taxon>Bacteroidota</taxon>
        <taxon>Flavobacteriia</taxon>
        <taxon>Flavobacteriales</taxon>
        <taxon>Flavobacteriaceae</taxon>
        <taxon>Flavivirga</taxon>
    </lineage>
</organism>
<reference evidence="2 3" key="1">
    <citation type="submission" date="2020-04" db="EMBL/GenBank/DDBJ databases">
        <title>A Flavivirga sp. nov.</title>
        <authorList>
            <person name="Sun X."/>
        </authorList>
    </citation>
    <scope>NUCLEOTIDE SEQUENCE [LARGE SCALE GENOMIC DNA]</scope>
    <source>
        <strain evidence="2 3">Y03</strain>
    </source>
</reference>
<dbReference type="EMBL" id="JABBHF010000015">
    <property type="protein sequence ID" value="NMH89769.1"/>
    <property type="molecule type" value="Genomic_DNA"/>
</dbReference>
<protein>
    <submittedName>
        <fullName evidence="2">DUF4302 domain-containing protein</fullName>
    </submittedName>
</protein>
<dbReference type="Proteomes" id="UP000746690">
    <property type="component" value="Unassembled WGS sequence"/>
</dbReference>
<evidence type="ECO:0000313" key="2">
    <source>
        <dbReference type="EMBL" id="NMH89769.1"/>
    </source>
</evidence>
<proteinExistence type="predicted"/>
<dbReference type="PROSITE" id="PS51257">
    <property type="entry name" value="PROKAR_LIPOPROTEIN"/>
    <property type="match status" value="1"/>
</dbReference>
<accession>A0ABX1S4T5</accession>